<protein>
    <submittedName>
        <fullName evidence="1">Uncharacterized protein</fullName>
    </submittedName>
</protein>
<evidence type="ECO:0000313" key="2">
    <source>
        <dbReference type="Proteomes" id="UP000499080"/>
    </source>
</evidence>
<name>A0A4Y2AFR7_ARAVE</name>
<proteinExistence type="predicted"/>
<dbReference type="Proteomes" id="UP000499080">
    <property type="component" value="Unassembled WGS sequence"/>
</dbReference>
<comment type="caution">
    <text evidence="1">The sequence shown here is derived from an EMBL/GenBank/DDBJ whole genome shotgun (WGS) entry which is preliminary data.</text>
</comment>
<sequence>MVWGKNKHKWTYKPVYHPESQFDMWKEHGQDSETSCFTLCWSFQPYVPLNGWQLSMPQSSFCGSVGFGAGYRAYVRNIIELKIMYAFSDNSKSRESSCGDIGKITLEYTGVTCGLHAEPMLSYFSCSERPHALLILHEISKTQFV</sequence>
<keyword evidence="2" id="KW-1185">Reference proteome</keyword>
<organism evidence="1 2">
    <name type="scientific">Araneus ventricosus</name>
    <name type="common">Orbweaver spider</name>
    <name type="synonym">Epeira ventricosa</name>
    <dbReference type="NCBI Taxonomy" id="182803"/>
    <lineage>
        <taxon>Eukaryota</taxon>
        <taxon>Metazoa</taxon>
        <taxon>Ecdysozoa</taxon>
        <taxon>Arthropoda</taxon>
        <taxon>Chelicerata</taxon>
        <taxon>Arachnida</taxon>
        <taxon>Araneae</taxon>
        <taxon>Araneomorphae</taxon>
        <taxon>Entelegynae</taxon>
        <taxon>Araneoidea</taxon>
        <taxon>Araneidae</taxon>
        <taxon>Araneus</taxon>
    </lineage>
</organism>
<accession>A0A4Y2AFR7</accession>
<dbReference type="EMBL" id="BGPR01000013">
    <property type="protein sequence ID" value="GBL77794.1"/>
    <property type="molecule type" value="Genomic_DNA"/>
</dbReference>
<reference evidence="1 2" key="1">
    <citation type="journal article" date="2019" name="Sci. Rep.">
        <title>Orb-weaving spider Araneus ventricosus genome elucidates the spidroin gene catalogue.</title>
        <authorList>
            <person name="Kono N."/>
            <person name="Nakamura H."/>
            <person name="Ohtoshi R."/>
            <person name="Moran D.A.P."/>
            <person name="Shinohara A."/>
            <person name="Yoshida Y."/>
            <person name="Fujiwara M."/>
            <person name="Mori M."/>
            <person name="Tomita M."/>
            <person name="Arakawa K."/>
        </authorList>
    </citation>
    <scope>NUCLEOTIDE SEQUENCE [LARGE SCALE GENOMIC DNA]</scope>
</reference>
<dbReference type="AlphaFoldDB" id="A0A4Y2AFR7"/>
<gene>
    <name evidence="1" type="ORF">AVEN_152994_1</name>
</gene>
<evidence type="ECO:0000313" key="1">
    <source>
        <dbReference type="EMBL" id="GBL77794.1"/>
    </source>
</evidence>